<dbReference type="FunFam" id="3.30.460.30:FF:000001">
    <property type="entry name" value="Glutamyl-tRNA reductase"/>
    <property type="match status" value="1"/>
</dbReference>
<dbReference type="Pfam" id="PF05201">
    <property type="entry name" value="GlutR_N"/>
    <property type="match status" value="1"/>
</dbReference>
<feature type="domain" description="Glutamyl-tRNA reductase N-terminal" evidence="17">
    <location>
        <begin position="6"/>
        <end position="156"/>
    </location>
</feature>
<evidence type="ECO:0000259" key="15">
    <source>
        <dbReference type="Pfam" id="PF00745"/>
    </source>
</evidence>
<evidence type="ECO:0000256" key="8">
    <source>
        <dbReference type="ARBA" id="ARBA00068659"/>
    </source>
</evidence>
<dbReference type="CDD" id="cd05213">
    <property type="entry name" value="NAD_bind_Glutamyl_tRNA_reduct"/>
    <property type="match status" value="1"/>
</dbReference>
<comment type="caution">
    <text evidence="18">The sequence shown here is derived from an EMBL/GenBank/DDBJ whole genome shotgun (WGS) entry which is preliminary data.</text>
</comment>
<keyword evidence="6 9" id="KW-0627">Porphyrin biosynthesis</keyword>
<feature type="site" description="Important for activity" evidence="9 13">
    <location>
        <position position="99"/>
    </location>
</feature>
<evidence type="ECO:0000256" key="3">
    <source>
        <dbReference type="ARBA" id="ARBA00012970"/>
    </source>
</evidence>
<dbReference type="InterPro" id="IPR036453">
    <property type="entry name" value="GluRdtase_dimer_dom_sf"/>
</dbReference>
<dbReference type="Gene3D" id="3.40.50.720">
    <property type="entry name" value="NAD(P)-binding Rossmann-like Domain"/>
    <property type="match status" value="1"/>
</dbReference>
<feature type="binding site" evidence="9 11">
    <location>
        <position position="120"/>
    </location>
    <ligand>
        <name>substrate</name>
    </ligand>
</feature>
<dbReference type="EMBL" id="WXEY01000003">
    <property type="protein sequence ID" value="MZP28843.1"/>
    <property type="molecule type" value="Genomic_DNA"/>
</dbReference>
<dbReference type="InterPro" id="IPR015896">
    <property type="entry name" value="4pyrrol_synth_GluRdtase_dimer"/>
</dbReference>
<dbReference type="RefSeq" id="WP_161255135.1">
    <property type="nucleotide sequence ID" value="NZ_WXEY01000003.1"/>
</dbReference>
<dbReference type="InterPro" id="IPR018214">
    <property type="entry name" value="GluRdtase_CS"/>
</dbReference>
<dbReference type="AlphaFoldDB" id="A0A845KYY6"/>
<dbReference type="InterPro" id="IPR036291">
    <property type="entry name" value="NAD(P)-bd_dom_sf"/>
</dbReference>
<comment type="domain">
    <text evidence="9">Possesses an unusual extended V-shaped dimeric structure with each monomer consisting of three distinct domains arranged along a curved 'spinal' alpha-helix. The N-terminal catalytic domain specifically recognizes the glutamate moiety of the substrate. The second domain is the NADPH-binding domain, and the third C-terminal domain is responsible for dimerization.</text>
</comment>
<name>A0A845KYY6_9FIRM</name>
<protein>
    <recommendedName>
        <fullName evidence="8 9">Glutamyl-tRNA reductase</fullName>
        <shortName evidence="9">GluTR</shortName>
        <ecNumber evidence="3 9">1.2.1.70</ecNumber>
    </recommendedName>
</protein>
<reference evidence="18 19" key="1">
    <citation type="submission" date="2020-01" db="EMBL/GenBank/DDBJ databases">
        <title>Whole-genome sequence of Heliobacterium undosum DSM 13378.</title>
        <authorList>
            <person name="Kyndt J.A."/>
            <person name="Meyer T.E."/>
        </authorList>
    </citation>
    <scope>NUCLEOTIDE SEQUENCE [LARGE SCALE GENOMIC DNA]</scope>
    <source>
        <strain evidence="18 19">DSM 13378</strain>
    </source>
</reference>
<dbReference type="InterPro" id="IPR006151">
    <property type="entry name" value="Shikm_DH/Glu-tRNA_Rdtase"/>
</dbReference>
<dbReference type="SUPFAM" id="SSF69075">
    <property type="entry name" value="Glutamyl tRNA-reductase dimerization domain"/>
    <property type="match status" value="1"/>
</dbReference>
<dbReference type="Pfam" id="PF00745">
    <property type="entry name" value="GlutR_dimer"/>
    <property type="match status" value="1"/>
</dbReference>
<dbReference type="InterPro" id="IPR036343">
    <property type="entry name" value="GluRdtase_N_sf"/>
</dbReference>
<keyword evidence="4 9" id="KW-0521">NADP</keyword>
<dbReference type="GO" id="GO:0019353">
    <property type="term" value="P:protoporphyrinogen IX biosynthetic process from glutamate"/>
    <property type="evidence" value="ECO:0007669"/>
    <property type="project" value="TreeGrafter"/>
</dbReference>
<comment type="similarity">
    <text evidence="2 9 14">Belongs to the glutamyl-tRNA reductase family.</text>
</comment>
<dbReference type="GO" id="GO:0050661">
    <property type="term" value="F:NADP binding"/>
    <property type="evidence" value="ECO:0007669"/>
    <property type="project" value="InterPro"/>
</dbReference>
<evidence type="ECO:0000313" key="18">
    <source>
        <dbReference type="EMBL" id="MZP28843.1"/>
    </source>
</evidence>
<dbReference type="OrthoDB" id="110209at2"/>
<comment type="subunit">
    <text evidence="9">Homodimer.</text>
</comment>
<feature type="binding site" evidence="9 11">
    <location>
        <position position="109"/>
    </location>
    <ligand>
        <name>substrate</name>
    </ligand>
</feature>
<comment type="miscellaneous">
    <text evidence="9">During catalysis, the active site Cys acts as a nucleophile attacking the alpha-carbonyl group of tRNA-bound glutamate with the formation of a thioester intermediate between enzyme and glutamate, and the concomitant release of tRNA(Glu). The thioester intermediate is finally reduced by direct hydride transfer from NADPH, to form the product GSA.</text>
</comment>
<dbReference type="InterPro" id="IPR015895">
    <property type="entry name" value="4pyrrol_synth_GluRdtase_N"/>
</dbReference>
<evidence type="ECO:0000313" key="19">
    <source>
        <dbReference type="Proteomes" id="UP000463470"/>
    </source>
</evidence>
<keyword evidence="19" id="KW-1185">Reference proteome</keyword>
<gene>
    <name evidence="9" type="primary">hemA</name>
    <name evidence="18" type="ORF">GTO91_03855</name>
</gene>
<evidence type="ECO:0000256" key="12">
    <source>
        <dbReference type="PIRSR" id="PIRSR000445-3"/>
    </source>
</evidence>
<dbReference type="Proteomes" id="UP000463470">
    <property type="component" value="Unassembled WGS sequence"/>
</dbReference>
<proteinExistence type="inferred from homology"/>
<evidence type="ECO:0000256" key="6">
    <source>
        <dbReference type="ARBA" id="ARBA00023244"/>
    </source>
</evidence>
<evidence type="ECO:0000256" key="5">
    <source>
        <dbReference type="ARBA" id="ARBA00023002"/>
    </source>
</evidence>
<dbReference type="NCBIfam" id="NF000744">
    <property type="entry name" value="PRK00045.1-3"/>
    <property type="match status" value="1"/>
</dbReference>
<evidence type="ECO:0000256" key="10">
    <source>
        <dbReference type="PIRSR" id="PIRSR000445-1"/>
    </source>
</evidence>
<evidence type="ECO:0000256" key="9">
    <source>
        <dbReference type="HAMAP-Rule" id="MF_00087"/>
    </source>
</evidence>
<evidence type="ECO:0000256" key="1">
    <source>
        <dbReference type="ARBA" id="ARBA00005059"/>
    </source>
</evidence>
<evidence type="ECO:0000256" key="4">
    <source>
        <dbReference type="ARBA" id="ARBA00022857"/>
    </source>
</evidence>
<dbReference type="HAMAP" id="MF_00087">
    <property type="entry name" value="Glu_tRNA_reductase"/>
    <property type="match status" value="1"/>
</dbReference>
<dbReference type="PIRSF" id="PIRSF000445">
    <property type="entry name" value="4pyrrol_synth_GluRdtase"/>
    <property type="match status" value="1"/>
</dbReference>
<dbReference type="EC" id="1.2.1.70" evidence="3 9"/>
<feature type="binding site" evidence="9 11">
    <location>
        <begin position="114"/>
        <end position="116"/>
    </location>
    <ligand>
        <name>substrate</name>
    </ligand>
</feature>
<accession>A0A845KYY6</accession>
<comment type="function">
    <text evidence="9">Catalyzes the NADPH-dependent reduction of glutamyl-tRNA(Glu) to glutamate 1-semialdehyde (GSA).</text>
</comment>
<comment type="catalytic activity">
    <reaction evidence="7 9 14">
        <text>(S)-4-amino-5-oxopentanoate + tRNA(Glu) + NADP(+) = L-glutamyl-tRNA(Glu) + NADPH + H(+)</text>
        <dbReference type="Rhea" id="RHEA:12344"/>
        <dbReference type="Rhea" id="RHEA-COMP:9663"/>
        <dbReference type="Rhea" id="RHEA-COMP:9680"/>
        <dbReference type="ChEBI" id="CHEBI:15378"/>
        <dbReference type="ChEBI" id="CHEBI:57501"/>
        <dbReference type="ChEBI" id="CHEBI:57783"/>
        <dbReference type="ChEBI" id="CHEBI:58349"/>
        <dbReference type="ChEBI" id="CHEBI:78442"/>
        <dbReference type="ChEBI" id="CHEBI:78520"/>
        <dbReference type="EC" id="1.2.1.70"/>
    </reaction>
</comment>
<dbReference type="PANTHER" id="PTHR43013">
    <property type="entry name" value="GLUTAMYL-TRNA REDUCTASE"/>
    <property type="match status" value="1"/>
</dbReference>
<feature type="active site" description="Nucleophile" evidence="9 10">
    <location>
        <position position="50"/>
    </location>
</feature>
<evidence type="ECO:0000256" key="2">
    <source>
        <dbReference type="ARBA" id="ARBA00005916"/>
    </source>
</evidence>
<keyword evidence="5 9" id="KW-0560">Oxidoreductase</keyword>
<dbReference type="SUPFAM" id="SSF51735">
    <property type="entry name" value="NAD(P)-binding Rossmann-fold domains"/>
    <property type="match status" value="1"/>
</dbReference>
<dbReference type="PROSITE" id="PS00747">
    <property type="entry name" value="GLUTR"/>
    <property type="match status" value="1"/>
</dbReference>
<dbReference type="FunFam" id="3.40.50.720:FF:000031">
    <property type="entry name" value="Glutamyl-tRNA reductase"/>
    <property type="match status" value="1"/>
</dbReference>
<dbReference type="InterPro" id="IPR000343">
    <property type="entry name" value="4pyrrol_synth_GluRdtase"/>
</dbReference>
<organism evidence="18 19">
    <name type="scientific">Heliomicrobium undosum</name>
    <dbReference type="NCBI Taxonomy" id="121734"/>
    <lineage>
        <taxon>Bacteria</taxon>
        <taxon>Bacillati</taxon>
        <taxon>Bacillota</taxon>
        <taxon>Clostridia</taxon>
        <taxon>Eubacteriales</taxon>
        <taxon>Heliobacteriaceae</taxon>
        <taxon>Heliomicrobium</taxon>
    </lineage>
</organism>
<dbReference type="UniPathway" id="UPA00251">
    <property type="reaction ID" value="UER00316"/>
</dbReference>
<sequence>MFIFVVGLNHKSAPVEIREQLSFPEHILIDSLRRLHSEPAIEGCAILSTCNRTEVYAATTDIEKGQAAVRRFFTQSGKLEADKFASFFYTHTLYDAIRHLFRVAAGLDSMVLGETQILGQVRRTYQAACEAGTSNSILNTWFQQAITVGKRIRTETGIDQHAVSTSYTAVELAKQVFTTLEGRSALILGAGKMSELTLTHLIANGVTTVLVANRTRERAEELARRCGGKAVSYDEISARMEESDIVISCTAATHYVIRRELVEKVMSTRPDRPLFLIDIAVPRDIDPAVATVPGVHLFDIDDLQSVVDQNLAQRQKAASEAELIVEQEIAEFLKWLNSLFVVPTIVALKNKGEAIREKELERVLAKLKSLSDKDQKTIGAMASSIVKQLLHDPITQIRHYAASPEGHLYSEILQNLFSLEIAGQRSKGRDDQSDRRSQP</sequence>
<evidence type="ECO:0000256" key="13">
    <source>
        <dbReference type="PIRSR" id="PIRSR000445-4"/>
    </source>
</evidence>
<dbReference type="Pfam" id="PF01488">
    <property type="entry name" value="Shikimate_DH"/>
    <property type="match status" value="1"/>
</dbReference>
<feature type="binding site" evidence="9 12">
    <location>
        <begin position="189"/>
        <end position="194"/>
    </location>
    <ligand>
        <name>NADP(+)</name>
        <dbReference type="ChEBI" id="CHEBI:58349"/>
    </ligand>
</feature>
<dbReference type="Gene3D" id="3.30.460.30">
    <property type="entry name" value="Glutamyl-tRNA reductase, N-terminal domain"/>
    <property type="match status" value="1"/>
</dbReference>
<feature type="domain" description="Quinate/shikimate 5-dehydrogenase/glutamyl-tRNA reductase" evidence="16">
    <location>
        <begin position="171"/>
        <end position="306"/>
    </location>
</feature>
<evidence type="ECO:0000259" key="17">
    <source>
        <dbReference type="Pfam" id="PF05201"/>
    </source>
</evidence>
<evidence type="ECO:0000256" key="11">
    <source>
        <dbReference type="PIRSR" id="PIRSR000445-2"/>
    </source>
</evidence>
<evidence type="ECO:0000256" key="14">
    <source>
        <dbReference type="RuleBase" id="RU000584"/>
    </source>
</evidence>
<evidence type="ECO:0000259" key="16">
    <source>
        <dbReference type="Pfam" id="PF01488"/>
    </source>
</evidence>
<feature type="binding site" evidence="9 11">
    <location>
        <begin position="49"/>
        <end position="52"/>
    </location>
    <ligand>
        <name>substrate</name>
    </ligand>
</feature>
<feature type="domain" description="Tetrapyrrole biosynthesis glutamyl-tRNA reductase dimerisation" evidence="15">
    <location>
        <begin position="320"/>
        <end position="419"/>
    </location>
</feature>
<dbReference type="PANTHER" id="PTHR43013:SF1">
    <property type="entry name" value="GLUTAMYL-TRNA REDUCTASE"/>
    <property type="match status" value="1"/>
</dbReference>
<comment type="pathway">
    <text evidence="1 9 14">Porphyrin-containing compound metabolism; protoporphyrin-IX biosynthesis; 5-aminolevulinate from L-glutamyl-tRNA(Glu): step 1/2.</text>
</comment>
<dbReference type="GO" id="GO:0008883">
    <property type="term" value="F:glutamyl-tRNA reductase activity"/>
    <property type="evidence" value="ECO:0007669"/>
    <property type="project" value="UniProtKB-UniRule"/>
</dbReference>
<dbReference type="NCBIfam" id="TIGR01035">
    <property type="entry name" value="hemA"/>
    <property type="match status" value="1"/>
</dbReference>
<dbReference type="SUPFAM" id="SSF69742">
    <property type="entry name" value="Glutamyl tRNA-reductase catalytic, N-terminal domain"/>
    <property type="match status" value="1"/>
</dbReference>
<evidence type="ECO:0000256" key="7">
    <source>
        <dbReference type="ARBA" id="ARBA00047464"/>
    </source>
</evidence>